<sequence>MQKKKFHKIQDPFRIKVLNKLCIEGIYLNIIKAIYDKPIANIIFNSKRWKIFLLILVTRQRGALSHCCYSTKYWKSYPEKTGNKKLKCIQIRKEDVKLSLFADDIMLYIENLKAPSKNFRTKKQIR</sequence>
<dbReference type="PANTHER" id="PTHR19446">
    <property type="entry name" value="REVERSE TRANSCRIPTASES"/>
    <property type="match status" value="1"/>
</dbReference>
<dbReference type="AlphaFoldDB" id="A0A7J8KBG3"/>
<evidence type="ECO:0000313" key="2">
    <source>
        <dbReference type="Proteomes" id="UP000593571"/>
    </source>
</evidence>
<proteinExistence type="predicted"/>
<gene>
    <name evidence="1" type="ORF">HJG63_007949</name>
</gene>
<name>A0A7J8KBG3_ROUAE</name>
<organism evidence="1 2">
    <name type="scientific">Rousettus aegyptiacus</name>
    <name type="common">Egyptian fruit bat</name>
    <name type="synonym">Pteropus aegyptiacus</name>
    <dbReference type="NCBI Taxonomy" id="9407"/>
    <lineage>
        <taxon>Eukaryota</taxon>
        <taxon>Metazoa</taxon>
        <taxon>Chordata</taxon>
        <taxon>Craniata</taxon>
        <taxon>Vertebrata</taxon>
        <taxon>Euteleostomi</taxon>
        <taxon>Mammalia</taxon>
        <taxon>Eutheria</taxon>
        <taxon>Laurasiatheria</taxon>
        <taxon>Chiroptera</taxon>
        <taxon>Yinpterochiroptera</taxon>
        <taxon>Pteropodoidea</taxon>
        <taxon>Pteropodidae</taxon>
        <taxon>Rousettinae</taxon>
        <taxon>Rousettus</taxon>
    </lineage>
</organism>
<accession>A0A7J8KBG3</accession>
<comment type="caution">
    <text evidence="1">The sequence shown here is derived from an EMBL/GenBank/DDBJ whole genome shotgun (WGS) entry which is preliminary data.</text>
</comment>
<evidence type="ECO:0008006" key="3">
    <source>
        <dbReference type="Google" id="ProtNLM"/>
    </source>
</evidence>
<keyword evidence="2" id="KW-1185">Reference proteome</keyword>
<dbReference type="EMBL" id="JACASE010000001">
    <property type="protein sequence ID" value="KAF6506121.1"/>
    <property type="molecule type" value="Genomic_DNA"/>
</dbReference>
<protein>
    <recommendedName>
        <fullName evidence="3">Reverse transcriptase domain-containing protein</fullName>
    </recommendedName>
</protein>
<dbReference type="Proteomes" id="UP000593571">
    <property type="component" value="Unassembled WGS sequence"/>
</dbReference>
<reference evidence="1 2" key="1">
    <citation type="journal article" date="2020" name="Nature">
        <title>Six reference-quality genomes reveal evolution of bat adaptations.</title>
        <authorList>
            <person name="Jebb D."/>
            <person name="Huang Z."/>
            <person name="Pippel M."/>
            <person name="Hughes G.M."/>
            <person name="Lavrichenko K."/>
            <person name="Devanna P."/>
            <person name="Winkler S."/>
            <person name="Jermiin L.S."/>
            <person name="Skirmuntt E.C."/>
            <person name="Katzourakis A."/>
            <person name="Burkitt-Gray L."/>
            <person name="Ray D.A."/>
            <person name="Sullivan K.A.M."/>
            <person name="Roscito J.G."/>
            <person name="Kirilenko B.M."/>
            <person name="Davalos L.M."/>
            <person name="Corthals A.P."/>
            <person name="Power M.L."/>
            <person name="Jones G."/>
            <person name="Ransome R.D."/>
            <person name="Dechmann D.K.N."/>
            <person name="Locatelli A.G."/>
            <person name="Puechmaille S.J."/>
            <person name="Fedrigo O."/>
            <person name="Jarvis E.D."/>
            <person name="Hiller M."/>
            <person name="Vernes S.C."/>
            <person name="Myers E.W."/>
            <person name="Teeling E.C."/>
        </authorList>
    </citation>
    <scope>NUCLEOTIDE SEQUENCE [LARGE SCALE GENOMIC DNA]</scope>
    <source>
        <strain evidence="1">MRouAeg1</strain>
        <tissue evidence="1">Muscle</tissue>
    </source>
</reference>
<evidence type="ECO:0000313" key="1">
    <source>
        <dbReference type="EMBL" id="KAF6506121.1"/>
    </source>
</evidence>